<dbReference type="STRING" id="498292.SAMN05660845_2336"/>
<evidence type="ECO:0000313" key="1">
    <source>
        <dbReference type="EMBL" id="SFB27465.1"/>
    </source>
</evidence>
<dbReference type="Proteomes" id="UP000199604">
    <property type="component" value="Unassembled WGS sequence"/>
</dbReference>
<proteinExistence type="predicted"/>
<evidence type="ECO:0008006" key="3">
    <source>
        <dbReference type="Google" id="ProtNLM"/>
    </source>
</evidence>
<evidence type="ECO:0000313" key="2">
    <source>
        <dbReference type="Proteomes" id="UP000199604"/>
    </source>
</evidence>
<name>A0A1I0ZP84_9FLAO</name>
<organism evidence="1 2">
    <name type="scientific">Flavobacterium swingsii</name>
    <dbReference type="NCBI Taxonomy" id="498292"/>
    <lineage>
        <taxon>Bacteria</taxon>
        <taxon>Pseudomonadati</taxon>
        <taxon>Bacteroidota</taxon>
        <taxon>Flavobacteriia</taxon>
        <taxon>Flavobacteriales</taxon>
        <taxon>Flavobacteriaceae</taxon>
        <taxon>Flavobacterium</taxon>
    </lineage>
</organism>
<sequence>MKYFLTIFISVLLLTGCDDGDLITENFVFENASVQKCSNSNVLYKINDVEALIFNTPETNFPNTETAANTPRIVAIGGSTSLIYRKFATTTSTTNICDTPTIPVLEQWTVTGGTAEITTTKILDTNGIAVAYNHNIVFKNITFVTPDKQIVYDSYTFGSYRTEIVNLNFDYSLATTQNCSGNNLIFKYNNNNALLLDVDASLFTNAVTSVGSPRTALINNTTNKVVYRVYNGSLNTNFFCAAITPSTPTLTEEWIAENGVAGTSGEIRVETVAIDATHFKHTITLYKTTFKKGILTYIYPTSDDFVFGEYITTL</sequence>
<dbReference type="PROSITE" id="PS51257">
    <property type="entry name" value="PROKAR_LIPOPROTEIN"/>
    <property type="match status" value="1"/>
</dbReference>
<gene>
    <name evidence="1" type="ORF">SAMN05660845_2336</name>
</gene>
<dbReference type="RefSeq" id="WP_091477400.1">
    <property type="nucleotide sequence ID" value="NZ_FOJT01000006.1"/>
</dbReference>
<reference evidence="2" key="1">
    <citation type="submission" date="2016-10" db="EMBL/GenBank/DDBJ databases">
        <authorList>
            <person name="Varghese N."/>
            <person name="Submissions S."/>
        </authorList>
    </citation>
    <scope>NUCLEOTIDE SEQUENCE [LARGE SCALE GENOMIC DNA]</scope>
    <source>
        <strain evidence="2">DSM 21789</strain>
    </source>
</reference>
<dbReference type="EMBL" id="FOJT01000006">
    <property type="protein sequence ID" value="SFB27465.1"/>
    <property type="molecule type" value="Genomic_DNA"/>
</dbReference>
<dbReference type="AlphaFoldDB" id="A0A1I0ZP84"/>
<protein>
    <recommendedName>
        <fullName evidence="3">Lipoprotein</fullName>
    </recommendedName>
</protein>
<keyword evidence="2" id="KW-1185">Reference proteome</keyword>
<accession>A0A1I0ZP84</accession>
<dbReference type="OrthoDB" id="1417969at2"/>